<organism evidence="1 2">
    <name type="scientific">Trifolium pratense</name>
    <name type="common">Red clover</name>
    <dbReference type="NCBI Taxonomy" id="57577"/>
    <lineage>
        <taxon>Eukaryota</taxon>
        <taxon>Viridiplantae</taxon>
        <taxon>Streptophyta</taxon>
        <taxon>Embryophyta</taxon>
        <taxon>Tracheophyta</taxon>
        <taxon>Spermatophyta</taxon>
        <taxon>Magnoliopsida</taxon>
        <taxon>eudicotyledons</taxon>
        <taxon>Gunneridae</taxon>
        <taxon>Pentapetalae</taxon>
        <taxon>rosids</taxon>
        <taxon>fabids</taxon>
        <taxon>Fabales</taxon>
        <taxon>Fabaceae</taxon>
        <taxon>Papilionoideae</taxon>
        <taxon>50 kb inversion clade</taxon>
        <taxon>NPAAA clade</taxon>
        <taxon>Hologalegina</taxon>
        <taxon>IRL clade</taxon>
        <taxon>Trifolieae</taxon>
        <taxon>Trifolium</taxon>
    </lineage>
</organism>
<reference evidence="1 2" key="1">
    <citation type="journal article" date="2014" name="Am. J. Bot.">
        <title>Genome assembly and annotation for red clover (Trifolium pratense; Fabaceae).</title>
        <authorList>
            <person name="Istvanek J."/>
            <person name="Jaros M."/>
            <person name="Krenek A."/>
            <person name="Repkova J."/>
        </authorList>
    </citation>
    <scope>NUCLEOTIDE SEQUENCE [LARGE SCALE GENOMIC DNA]</scope>
    <source>
        <strain evidence="2">cv. Tatra</strain>
        <tissue evidence="1">Young leaves</tissue>
    </source>
</reference>
<comment type="caution">
    <text evidence="1">The sequence shown here is derived from an EMBL/GenBank/DDBJ whole genome shotgun (WGS) entry which is preliminary data.</text>
</comment>
<proteinExistence type="predicted"/>
<dbReference type="AlphaFoldDB" id="A0A2K3NRZ5"/>
<protein>
    <submittedName>
        <fullName evidence="1">Uncharacterized protein</fullName>
    </submittedName>
</protein>
<dbReference type="Proteomes" id="UP000236291">
    <property type="component" value="Unassembled WGS sequence"/>
</dbReference>
<evidence type="ECO:0000313" key="2">
    <source>
        <dbReference type="Proteomes" id="UP000236291"/>
    </source>
</evidence>
<name>A0A2K3NRZ5_TRIPR</name>
<sequence>MHEAGVTITNISLDAEYFHVDVLISETITSGVVVQLELSFSLDEVMLWRNLQARVKEVGSSEDKDSLKS</sequence>
<dbReference type="EMBL" id="ASHM01000986">
    <property type="protein sequence ID" value="PNY05804.1"/>
    <property type="molecule type" value="Genomic_DNA"/>
</dbReference>
<evidence type="ECO:0000313" key="1">
    <source>
        <dbReference type="EMBL" id="PNY05804.1"/>
    </source>
</evidence>
<reference evidence="1 2" key="2">
    <citation type="journal article" date="2017" name="Front. Plant Sci.">
        <title>Gene Classification and Mining of Molecular Markers Useful in Red Clover (Trifolium pratense) Breeding.</title>
        <authorList>
            <person name="Istvanek J."/>
            <person name="Dluhosova J."/>
            <person name="Dluhos P."/>
            <person name="Patkova L."/>
            <person name="Nedelnik J."/>
            <person name="Repkova J."/>
        </authorList>
    </citation>
    <scope>NUCLEOTIDE SEQUENCE [LARGE SCALE GENOMIC DNA]</scope>
    <source>
        <strain evidence="2">cv. Tatra</strain>
        <tissue evidence="1">Young leaves</tissue>
    </source>
</reference>
<accession>A0A2K3NRZ5</accession>
<gene>
    <name evidence="1" type="ORF">L195_g002262</name>
</gene>